<gene>
    <name evidence="2" type="primary">tmcAL</name>
    <name evidence="3" type="ORF">ACCQ40_06100</name>
</gene>
<reference evidence="3 4" key="1">
    <citation type="journal article" date="2025" name="Anaerobe">
        <title>Description of Anaerococcus kampingiae sp. nov., Anaerococcus groningensis sp. nov., Anaerococcus martiniensis sp. nov., and Anaerococcus cruorum sp. nov., isolated from human clinical specimens.</title>
        <authorList>
            <person name="Boiten K.E."/>
            <person name="Meijer J."/>
            <person name="van Wezel E.M."/>
            <person name="Veloo A.C.M."/>
        </authorList>
    </citation>
    <scope>NUCLEOTIDE SEQUENCE [LARGE SCALE GENOMIC DNA]</scope>
    <source>
        <strain evidence="3 4">ENR1039</strain>
    </source>
</reference>
<evidence type="ECO:0000256" key="2">
    <source>
        <dbReference type="HAMAP-Rule" id="MF_01539"/>
    </source>
</evidence>
<comment type="caution">
    <text evidence="3">The sequence shown here is derived from an EMBL/GenBank/DDBJ whole genome shotgun (WGS) entry which is preliminary data.</text>
</comment>
<evidence type="ECO:0000313" key="4">
    <source>
        <dbReference type="Proteomes" id="UP001638015"/>
    </source>
</evidence>
<name>A0ABW9MWZ0_9FIRM</name>
<comment type="function">
    <text evidence="2">Catalyzes the formation of N(4)-acetylcytidine (ac(4)C) at the wobble position of elongator tRNA(Met), using acetate and ATP as substrates. First activates an acetate ion to form acetyladenylate (Ac-AMP) and then transfers the acetyl group to tRNA to form ac(4)C34.</text>
</comment>
<keyword evidence="1 2" id="KW-0819">tRNA processing</keyword>
<dbReference type="RefSeq" id="WP_410033031.1">
    <property type="nucleotide sequence ID" value="NZ_JBGMEH010000006.1"/>
</dbReference>
<keyword evidence="2" id="KW-0067">ATP-binding</keyword>
<feature type="binding site" evidence="2">
    <location>
        <begin position="183"/>
        <end position="184"/>
    </location>
    <ligand>
        <name>ATP</name>
        <dbReference type="ChEBI" id="CHEBI:30616"/>
    </ligand>
</feature>
<comment type="similarity">
    <text evidence="2">Belongs to the TmcAL family.</text>
</comment>
<keyword evidence="4" id="KW-1185">Reference proteome</keyword>
<keyword evidence="2" id="KW-0694">RNA-binding</keyword>
<dbReference type="PANTHER" id="PTHR37825:SF1">
    <property type="entry name" value="TRNA(MET) CYTIDINE ACETATE LIGASE"/>
    <property type="match status" value="1"/>
</dbReference>
<proteinExistence type="inferred from homology"/>
<keyword evidence="2" id="KW-0820">tRNA-binding</keyword>
<sequence length="385" mass="44286">MKTLAIISEFNPLHNGHKYLLDKAKEKTKADLAITIMSGDYVQRGEPAVIDKFQRSSTAMKAGFDMVIEMPAFITLQSAEYFALGSIKILEKIGVDFLCFGIENIDPNDFLKKVDSLIKKDDQLDKLTKENLGSSSFTKARYDATVKILGDNNFISSNNILALEYIRAIRKINSKIIPIPIKRISSLNKDKDLKNTKISSSTAVRKNLFKDYKNHVPDFSYEAIEHNKKNYGIPNMEYEFNLFKYLLLINKKPMADILAYEEGLDNYLLKITLSNDNFSDFLEKASTNRYTSSRIKRLILNYVLDNKTKFNGYNLDFYKVLAFNKKSQYIFSNSRSKPILTKKDMDKLSTTDKIILSKMLDASNMYNLGQGREINQDLTKKIRRY</sequence>
<dbReference type="HAMAP" id="MF_01539">
    <property type="entry name" value="TmcAL"/>
    <property type="match status" value="1"/>
</dbReference>
<feature type="binding site" evidence="2">
    <location>
        <begin position="7"/>
        <end position="20"/>
    </location>
    <ligand>
        <name>ATP</name>
        <dbReference type="ChEBI" id="CHEBI:30616"/>
    </ligand>
</feature>
<keyword evidence="2" id="KW-0963">Cytoplasm</keyword>
<dbReference type="InterPro" id="IPR008513">
    <property type="entry name" value="tRNA(Met)_cyd_acetate_ligase"/>
</dbReference>
<evidence type="ECO:0000313" key="3">
    <source>
        <dbReference type="EMBL" id="MFO3716357.1"/>
    </source>
</evidence>
<dbReference type="PANTHER" id="PTHR37825">
    <property type="entry name" value="TRNA(MET) CYTIDINE ACETATE LIGASE"/>
    <property type="match status" value="1"/>
</dbReference>
<accession>A0ABW9MWZ0</accession>
<evidence type="ECO:0000256" key="1">
    <source>
        <dbReference type="ARBA" id="ARBA00022694"/>
    </source>
</evidence>
<dbReference type="EMBL" id="JBGMEH010000006">
    <property type="protein sequence ID" value="MFO3716357.1"/>
    <property type="molecule type" value="Genomic_DNA"/>
</dbReference>
<dbReference type="SUPFAM" id="SSF52374">
    <property type="entry name" value="Nucleotidylyl transferase"/>
    <property type="match status" value="1"/>
</dbReference>
<feature type="binding site" evidence="2">
    <location>
        <position position="101"/>
    </location>
    <ligand>
        <name>ATP</name>
        <dbReference type="ChEBI" id="CHEBI:30616"/>
    </ligand>
</feature>
<feature type="binding site" evidence="2">
    <location>
        <position position="158"/>
    </location>
    <ligand>
        <name>ATP</name>
        <dbReference type="ChEBI" id="CHEBI:30616"/>
    </ligand>
</feature>
<dbReference type="EC" id="6.3.4.-" evidence="2"/>
<dbReference type="Proteomes" id="UP001638015">
    <property type="component" value="Unassembled WGS sequence"/>
</dbReference>
<comment type="subcellular location">
    <subcellularLocation>
        <location evidence="2">Cytoplasm</location>
    </subcellularLocation>
</comment>
<keyword evidence="2" id="KW-0436">Ligase</keyword>
<comment type="catalytic activity">
    <reaction evidence="2">
        <text>cytidine(34) in elongator tRNA(Met) + acetate + ATP = N(4)-acetylcytidine(34) in elongator tRNA(Met) + AMP + diphosphate</text>
        <dbReference type="Rhea" id="RHEA:58144"/>
        <dbReference type="Rhea" id="RHEA-COMP:10693"/>
        <dbReference type="Rhea" id="RHEA-COMP:10694"/>
        <dbReference type="ChEBI" id="CHEBI:30089"/>
        <dbReference type="ChEBI" id="CHEBI:30616"/>
        <dbReference type="ChEBI" id="CHEBI:33019"/>
        <dbReference type="ChEBI" id="CHEBI:74900"/>
        <dbReference type="ChEBI" id="CHEBI:82748"/>
        <dbReference type="ChEBI" id="CHEBI:456215"/>
    </reaction>
</comment>
<dbReference type="Pfam" id="PF05636">
    <property type="entry name" value="HIGH_NTase1"/>
    <property type="match status" value="1"/>
</dbReference>
<organism evidence="3 4">
    <name type="scientific">Anaerococcus cruorum</name>
    <dbReference type="NCBI Taxonomy" id="3115617"/>
    <lineage>
        <taxon>Bacteria</taxon>
        <taxon>Bacillati</taxon>
        <taxon>Bacillota</taxon>
        <taxon>Tissierellia</taxon>
        <taxon>Tissierellales</taxon>
        <taxon>Peptoniphilaceae</taxon>
        <taxon>Anaerococcus</taxon>
    </lineage>
</organism>
<protein>
    <recommendedName>
        <fullName evidence="2">tRNA(Met) cytidine acetate ligase</fullName>
        <ecNumber evidence="2">6.3.4.-</ecNumber>
    </recommendedName>
</protein>
<keyword evidence="2" id="KW-0547">Nucleotide-binding</keyword>
<dbReference type="InterPro" id="IPR014729">
    <property type="entry name" value="Rossmann-like_a/b/a_fold"/>
</dbReference>
<dbReference type="Gene3D" id="3.40.50.620">
    <property type="entry name" value="HUPs"/>
    <property type="match status" value="1"/>
</dbReference>